<keyword evidence="7 10" id="KW-1133">Transmembrane helix</keyword>
<comment type="caution">
    <text evidence="13">The sequence shown here is derived from an EMBL/GenBank/DDBJ whole genome shotgun (WGS) entry which is preliminary data.</text>
</comment>
<evidence type="ECO:0000259" key="12">
    <source>
        <dbReference type="Pfam" id="PF22776"/>
    </source>
</evidence>
<keyword evidence="5 10" id="KW-0812">Transmembrane</keyword>
<feature type="domain" description="K+ potassium transporter C-terminal" evidence="12">
    <location>
        <begin position="128"/>
        <end position="275"/>
    </location>
</feature>
<name>A0ABD3SNL2_9LAMI</name>
<accession>A0ABD3SNL2</accession>
<dbReference type="GO" id="GO:0005886">
    <property type="term" value="C:plasma membrane"/>
    <property type="evidence" value="ECO:0007669"/>
    <property type="project" value="UniProtKB-SubCell"/>
</dbReference>
<evidence type="ECO:0000256" key="1">
    <source>
        <dbReference type="ARBA" id="ARBA00004651"/>
    </source>
</evidence>
<evidence type="ECO:0008006" key="15">
    <source>
        <dbReference type="Google" id="ProtNLM"/>
    </source>
</evidence>
<dbReference type="PANTHER" id="PTHR30540">
    <property type="entry name" value="OSMOTIC STRESS POTASSIUM TRANSPORTER"/>
    <property type="match status" value="1"/>
</dbReference>
<dbReference type="InterPro" id="IPR053951">
    <property type="entry name" value="K_trans_N"/>
</dbReference>
<feature type="transmembrane region" description="Helical" evidence="10">
    <location>
        <begin position="77"/>
        <end position="97"/>
    </location>
</feature>
<dbReference type="GO" id="GO:0006813">
    <property type="term" value="P:potassium ion transport"/>
    <property type="evidence" value="ECO:0007669"/>
    <property type="project" value="UniProtKB-KW"/>
</dbReference>
<comment type="subcellular location">
    <subcellularLocation>
        <location evidence="1">Cell membrane</location>
        <topology evidence="1">Multi-pass membrane protein</topology>
    </subcellularLocation>
</comment>
<dbReference type="PANTHER" id="PTHR30540:SF87">
    <property type="entry name" value="POTASSIUM TRANSPORTER"/>
    <property type="match status" value="1"/>
</dbReference>
<keyword evidence="8" id="KW-0406">Ion transport</keyword>
<evidence type="ECO:0000256" key="3">
    <source>
        <dbReference type="ARBA" id="ARBA00022448"/>
    </source>
</evidence>
<feature type="domain" description="K+ potassium transporter integral membrane" evidence="11">
    <location>
        <begin position="1"/>
        <end position="115"/>
    </location>
</feature>
<evidence type="ECO:0000313" key="13">
    <source>
        <dbReference type="EMBL" id="KAL3825955.1"/>
    </source>
</evidence>
<evidence type="ECO:0000256" key="5">
    <source>
        <dbReference type="ARBA" id="ARBA00022692"/>
    </source>
</evidence>
<dbReference type="AlphaFoldDB" id="A0ABD3SNL2"/>
<feature type="transmembrane region" description="Helical" evidence="10">
    <location>
        <begin position="51"/>
        <end position="71"/>
    </location>
</feature>
<proteinExistence type="inferred from homology"/>
<evidence type="ECO:0000256" key="10">
    <source>
        <dbReference type="SAM" id="Phobius"/>
    </source>
</evidence>
<evidence type="ECO:0000259" key="11">
    <source>
        <dbReference type="Pfam" id="PF02705"/>
    </source>
</evidence>
<keyword evidence="4" id="KW-0633">Potassium transport</keyword>
<keyword evidence="6" id="KW-0630">Potassium</keyword>
<protein>
    <recommendedName>
        <fullName evidence="15">Potassium transporter</fullName>
    </recommendedName>
</protein>
<dbReference type="Pfam" id="PF22776">
    <property type="entry name" value="K_trans_C"/>
    <property type="match status" value="1"/>
</dbReference>
<comment type="similarity">
    <text evidence="2">Belongs to the HAK/KUP transporter (TC 2.A.72.3) family.</text>
</comment>
<gene>
    <name evidence="13" type="ORF">ACJIZ3_021984</name>
</gene>
<dbReference type="EMBL" id="JBJXBP010000006">
    <property type="protein sequence ID" value="KAL3825955.1"/>
    <property type="molecule type" value="Genomic_DNA"/>
</dbReference>
<dbReference type="Pfam" id="PF02705">
    <property type="entry name" value="K_trans"/>
    <property type="match status" value="1"/>
</dbReference>
<evidence type="ECO:0000256" key="8">
    <source>
        <dbReference type="ARBA" id="ARBA00023065"/>
    </source>
</evidence>
<organism evidence="13 14">
    <name type="scientific">Penstemon smallii</name>
    <dbReference type="NCBI Taxonomy" id="265156"/>
    <lineage>
        <taxon>Eukaryota</taxon>
        <taxon>Viridiplantae</taxon>
        <taxon>Streptophyta</taxon>
        <taxon>Embryophyta</taxon>
        <taxon>Tracheophyta</taxon>
        <taxon>Spermatophyta</taxon>
        <taxon>Magnoliopsida</taxon>
        <taxon>eudicotyledons</taxon>
        <taxon>Gunneridae</taxon>
        <taxon>Pentapetalae</taxon>
        <taxon>asterids</taxon>
        <taxon>lamiids</taxon>
        <taxon>Lamiales</taxon>
        <taxon>Plantaginaceae</taxon>
        <taxon>Cheloneae</taxon>
        <taxon>Penstemon</taxon>
    </lineage>
</organism>
<keyword evidence="9 10" id="KW-0472">Membrane</keyword>
<evidence type="ECO:0000256" key="6">
    <source>
        <dbReference type="ARBA" id="ARBA00022958"/>
    </source>
</evidence>
<evidence type="ECO:0000256" key="9">
    <source>
        <dbReference type="ARBA" id="ARBA00023136"/>
    </source>
</evidence>
<dbReference type="Proteomes" id="UP001634393">
    <property type="component" value="Unassembled WGS sequence"/>
</dbReference>
<evidence type="ECO:0000256" key="7">
    <source>
        <dbReference type="ARBA" id="ARBA00022989"/>
    </source>
</evidence>
<evidence type="ECO:0000256" key="4">
    <source>
        <dbReference type="ARBA" id="ARBA00022538"/>
    </source>
</evidence>
<dbReference type="InterPro" id="IPR003855">
    <property type="entry name" value="K+_transporter"/>
</dbReference>
<keyword evidence="14" id="KW-1185">Reference proteome</keyword>
<reference evidence="13 14" key="1">
    <citation type="submission" date="2024-12" db="EMBL/GenBank/DDBJ databases">
        <title>The unique morphological basis and parallel evolutionary history of personate flowers in Penstemon.</title>
        <authorList>
            <person name="Depatie T.H."/>
            <person name="Wessinger C.A."/>
        </authorList>
    </citation>
    <scope>NUCLEOTIDE SEQUENCE [LARGE SCALE GENOMIC DNA]</scope>
    <source>
        <strain evidence="13">WTNN_2</strain>
        <tissue evidence="13">Leaf</tissue>
    </source>
</reference>
<keyword evidence="3" id="KW-0813">Transport</keyword>
<sequence length="292" mass="33596">MLACLFITLGFKNTVKIGNAYGIVVVFVMCLTSAYLVLVMIILWKTHILFIFAYILIIGSVELAYLSSILYKLGEGGYLPLAFALYLMSVMYTWNYVHRRKYHYETEHKVSIEEVREIVASTSFQRLPGVALFYSELAHAVPPIFKHYVANIPALHSVLVFVSVRSMPVSKVPIKEQFHFRRVQPTDLPVFTCMVHFGYDDVLREEEVFEDVLVVKLRQFLWEYYGIDVVLANGNEVDEAWSDGIIHFMAEHELEAEEGASIFRRIFIHSYKVLKIALVASFSICLNKKCLE</sequence>
<feature type="transmembrane region" description="Helical" evidence="10">
    <location>
        <begin position="20"/>
        <end position="44"/>
    </location>
</feature>
<dbReference type="InterPro" id="IPR053952">
    <property type="entry name" value="K_trans_C"/>
</dbReference>
<evidence type="ECO:0000256" key="2">
    <source>
        <dbReference type="ARBA" id="ARBA00008440"/>
    </source>
</evidence>
<evidence type="ECO:0000313" key="14">
    <source>
        <dbReference type="Proteomes" id="UP001634393"/>
    </source>
</evidence>